<evidence type="ECO:0000256" key="13">
    <source>
        <dbReference type="ARBA" id="ARBA00044727"/>
    </source>
</evidence>
<name>A0A8H5ZDA3_COCSA</name>
<proteinExistence type="inferred from homology"/>
<evidence type="ECO:0000256" key="8">
    <source>
        <dbReference type="ARBA" id="ARBA00022692"/>
    </source>
</evidence>
<dbReference type="GO" id="GO:0006488">
    <property type="term" value="P:dolichol-linked oligosaccharide biosynthetic process"/>
    <property type="evidence" value="ECO:0007669"/>
    <property type="project" value="InterPro"/>
</dbReference>
<dbReference type="GO" id="GO:0005789">
    <property type="term" value="C:endoplasmic reticulum membrane"/>
    <property type="evidence" value="ECO:0007669"/>
    <property type="project" value="UniProtKB-SubCell"/>
</dbReference>
<organism evidence="16 17">
    <name type="scientific">Cochliobolus sativus</name>
    <name type="common">Common root rot and spot blotch fungus</name>
    <name type="synonym">Bipolaris sorokiniana</name>
    <dbReference type="NCBI Taxonomy" id="45130"/>
    <lineage>
        <taxon>Eukaryota</taxon>
        <taxon>Fungi</taxon>
        <taxon>Dikarya</taxon>
        <taxon>Ascomycota</taxon>
        <taxon>Pezizomycotina</taxon>
        <taxon>Dothideomycetes</taxon>
        <taxon>Pleosporomycetidae</taxon>
        <taxon>Pleosporales</taxon>
        <taxon>Pleosporineae</taxon>
        <taxon>Pleosporaceae</taxon>
        <taxon>Bipolaris</taxon>
    </lineage>
</organism>
<dbReference type="AlphaFoldDB" id="A0A8H5ZDA3"/>
<dbReference type="UniPathway" id="UPA00378"/>
<keyword evidence="10 15" id="KW-1133">Transmembrane helix</keyword>
<evidence type="ECO:0000256" key="3">
    <source>
        <dbReference type="ARBA" id="ARBA00010600"/>
    </source>
</evidence>
<evidence type="ECO:0000256" key="2">
    <source>
        <dbReference type="ARBA" id="ARBA00004922"/>
    </source>
</evidence>
<comment type="subcellular location">
    <subcellularLocation>
        <location evidence="1">Endoplasmic reticulum membrane</location>
        <topology evidence="1">Multi-pass membrane protein</topology>
    </subcellularLocation>
</comment>
<evidence type="ECO:0000256" key="6">
    <source>
        <dbReference type="ARBA" id="ARBA00022676"/>
    </source>
</evidence>
<feature type="transmembrane region" description="Helical" evidence="15">
    <location>
        <begin position="275"/>
        <end position="294"/>
    </location>
</feature>
<evidence type="ECO:0000256" key="10">
    <source>
        <dbReference type="ARBA" id="ARBA00022989"/>
    </source>
</evidence>
<evidence type="ECO:0000256" key="5">
    <source>
        <dbReference type="ARBA" id="ARBA00018512"/>
    </source>
</evidence>
<evidence type="ECO:0000256" key="12">
    <source>
        <dbReference type="ARBA" id="ARBA00032069"/>
    </source>
</evidence>
<comment type="catalytic activity">
    <reaction evidence="14">
        <text>an alpha-D-Glc-(1-&gt;3)-alpha-D-Glc-(1-&gt;3)-alpha-D-Man-(1-&gt;2)-alpha-D-Man-(1-&gt;2)-alpha-D-Man-(1-&gt;3)-[alpha-D-Man-(1-&gt;2)-alpha-D-Man-(1-&gt;3)-[alpha-D-Man-(1-&gt;2)-alpha-D-Man-(1-&gt;6)]-alpha-D-Man-(1-&gt;6)]-beta-D-Man-(1-&gt;4)-beta-D-GlcNAc-(1-&gt;4)-alpha-D-GlcNAc-diphospho-di-trans,poly-cis-dolichol + a di-trans,poly-cis-dolichyl beta-D-glucosyl phosphate = a alpha-D-Glc-(1-&gt;2)-alpha-D-Glc-(1-&gt;3)-alpha-D-Glc-(1-&gt;3)-alpha-D-Man-(1-&gt;2)-alpha-D-Man-(1-&gt;2)-alpha-D-Man-(1-&gt;3)-[alpha-D-Man-(1-&gt;2)-alpha-D-Man-(1-&gt;3)-[alpha-D-Man-(1-&gt;2)-alpha-D-Man-(1-&gt;6)]-alpha-D-Man-(1-&gt;6)]-beta-D-Man-(1-&gt;4)-beta-D-GlcNAc-(1-&gt;4)-alpha-D-GlcNAc-diphospho-di-trans,poly-cis-dolichol + a di-trans,poly-cis-dolichyl phosphate + H(+)</text>
        <dbReference type="Rhea" id="RHEA:29543"/>
        <dbReference type="Rhea" id="RHEA-COMP:19498"/>
        <dbReference type="Rhea" id="RHEA-COMP:19502"/>
        <dbReference type="Rhea" id="RHEA-COMP:19512"/>
        <dbReference type="Rhea" id="RHEA-COMP:19522"/>
        <dbReference type="ChEBI" id="CHEBI:15378"/>
        <dbReference type="ChEBI" id="CHEBI:57525"/>
        <dbReference type="ChEBI" id="CHEBI:57683"/>
        <dbReference type="ChEBI" id="CHEBI:132522"/>
        <dbReference type="ChEBI" id="CHEBI:132523"/>
        <dbReference type="EC" id="2.4.1.256"/>
    </reaction>
    <physiologicalReaction direction="left-to-right" evidence="14">
        <dbReference type="Rhea" id="RHEA:29544"/>
    </physiologicalReaction>
</comment>
<gene>
    <name evidence="16" type="ORF">GGP41_009552</name>
</gene>
<feature type="transmembrane region" description="Helical" evidence="15">
    <location>
        <begin position="193"/>
        <end position="211"/>
    </location>
</feature>
<dbReference type="PANTHER" id="PTHR12989:SF10">
    <property type="entry name" value="DOL-P-GLC:GLC(2)MAN(9)GLCNAC(2)-PP-DOL ALPHA-1,2-GLUCOSYLTRANSFERASE-RELATED"/>
    <property type="match status" value="1"/>
</dbReference>
<evidence type="ECO:0000256" key="11">
    <source>
        <dbReference type="ARBA" id="ARBA00023136"/>
    </source>
</evidence>
<accession>A0A8H5ZDA3</accession>
<evidence type="ECO:0000313" key="17">
    <source>
        <dbReference type="Proteomes" id="UP000624244"/>
    </source>
</evidence>
<feature type="transmembrane region" description="Helical" evidence="15">
    <location>
        <begin position="517"/>
        <end position="536"/>
    </location>
</feature>
<keyword evidence="11 15" id="KW-0472">Membrane</keyword>
<dbReference type="InterPro" id="IPR016900">
    <property type="entry name" value="Alg10"/>
</dbReference>
<feature type="transmembrane region" description="Helical" evidence="15">
    <location>
        <begin position="401"/>
        <end position="422"/>
    </location>
</feature>
<evidence type="ECO:0000256" key="14">
    <source>
        <dbReference type="ARBA" id="ARBA00048064"/>
    </source>
</evidence>
<keyword evidence="9" id="KW-0256">Endoplasmic reticulum</keyword>
<comment type="similarity">
    <text evidence="3">Belongs to the ALG10 glucosyltransferase family.</text>
</comment>
<feature type="transmembrane region" description="Helical" evidence="15">
    <location>
        <begin position="7"/>
        <end position="25"/>
    </location>
</feature>
<reference evidence="16" key="1">
    <citation type="submission" date="2019-11" db="EMBL/GenBank/DDBJ databases">
        <title>Bipolaris sorokiniana Genome sequencing.</title>
        <authorList>
            <person name="Wang H."/>
        </authorList>
    </citation>
    <scope>NUCLEOTIDE SEQUENCE</scope>
</reference>
<evidence type="ECO:0000256" key="7">
    <source>
        <dbReference type="ARBA" id="ARBA00022679"/>
    </source>
</evidence>
<evidence type="ECO:0000313" key="16">
    <source>
        <dbReference type="EMBL" id="KAF5845773.1"/>
    </source>
</evidence>
<dbReference type="PANTHER" id="PTHR12989">
    <property type="entry name" value="ALPHA-1,2-GLUCOSYLTRANSFERASE ALG10"/>
    <property type="match status" value="1"/>
</dbReference>
<feature type="transmembrane region" description="Helical" evidence="15">
    <location>
        <begin position="314"/>
        <end position="336"/>
    </location>
</feature>
<keyword evidence="7" id="KW-0808">Transferase</keyword>
<sequence length="554" mass="61640">MASLLEVWSLPGALIFIVCLTVNWTEYVSSRVPKPYLDEFFHVPQAQKYCEGDYSWDPKITTPPGLYLVSKLFKPLLGCETRLLRMQNAVALCAILPMSYLILRILRARSNSGRPSTKDSTLFTDVHSAVNIALFPPLFFFSGLYYTDVMSTLVVLFAYTTHLVSPPSSLSPLLAVGVLSSGTIALLFRQTNIFWVAVFPAGLAVVNALRADGPSTASKSNDVTEILRDSWATGRIVDPLVQDAEIQDVIIFLASVIVAALSKPLLVIKVAVPYAIILVIFAGFVVWNGSVVLGDKSAHTATINMPQMLYIWPYFAFFSIPLLIGPFLGLVVPVLPKQVQTTCDKVLDTSTYRLPSLTASIMFVTWALLAVHFNTIIHPYTLADNRHYVFYVFKILRLYPALRYSAVPIYFICAWSIISALATPRRTIRAGSEGTLKDKGKAGSPPISADDQSCRVSFVVIWLAATTLSVVTAPLVEPRYFIIPWAIWRLHVAHHTTPNTEASPSSSTWKSVLDVRMVLETIWLLAINLAVLYVFLNWTFTWPNEPGNLQRFIW</sequence>
<keyword evidence="6" id="KW-0328">Glycosyltransferase</keyword>
<comment type="caution">
    <text evidence="16">The sequence shown here is derived from an EMBL/GenBank/DDBJ whole genome shotgun (WGS) entry which is preliminary data.</text>
</comment>
<comment type="function">
    <text evidence="13">Dol-P-Glc:Glc(2)Man(9)GlcNAc(2)-PP-Dol alpha-1,2-glucosyltransferase that operates in the biosynthetic pathway of dolichol-linked oligosaccharides, the glycan precursors employed in protein asparagine (N)-glycosylation. The assembly of dolichol-linked oligosaccharides begins on the cytosolic side of the endoplasmic reticulum membrane and finishes in its lumen. The sequential addition of sugars to dolichol pyrophosphate produces dolichol-linked oligosaccharides containing fourteen sugars, including two GlcNAcs, nine mannoses and three glucoses. Once assembled, the oligosaccharide is transferred from the lipid to nascent proteins by oligosaccharyltransferases. In the lumen of the endoplasmic reticulum, adds the third and last glucose residue from dolichyl phosphate glucose (Dol-P-Glc) onto the lipid-linked oligosaccharide intermediate Glc(2)Man(9)GlcNAc(2)-PP-Dol to produce Glc(3)Man(9)GlcNAc(2)-PP-Dol.</text>
</comment>
<dbReference type="OMA" id="VWDSKIT"/>
<dbReference type="EMBL" id="WNKQ01000018">
    <property type="protein sequence ID" value="KAF5845773.1"/>
    <property type="molecule type" value="Genomic_DNA"/>
</dbReference>
<feature type="transmembrane region" description="Helical" evidence="15">
    <location>
        <begin position="167"/>
        <end position="188"/>
    </location>
</feature>
<comment type="pathway">
    <text evidence="2">Protein modification; protein glycosylation.</text>
</comment>
<feature type="transmembrane region" description="Helical" evidence="15">
    <location>
        <begin position="249"/>
        <end position="268"/>
    </location>
</feature>
<evidence type="ECO:0000256" key="9">
    <source>
        <dbReference type="ARBA" id="ARBA00022824"/>
    </source>
</evidence>
<protein>
    <recommendedName>
        <fullName evidence="5">Dol-P-Glc:Glc(2)Man(9)GlcNAc(2)-PP-Dol alpha-1,2-glucosyltransferase</fullName>
        <ecNumber evidence="4">2.4.1.256</ecNumber>
    </recommendedName>
    <alternativeName>
        <fullName evidence="12">Asparagine-linked glycosylation protein 10</fullName>
    </alternativeName>
</protein>
<feature type="transmembrane region" description="Helical" evidence="15">
    <location>
        <begin position="86"/>
        <end position="106"/>
    </location>
</feature>
<dbReference type="PIRSF" id="PIRSF028810">
    <property type="entry name" value="Alpha1_2_glucosyltferase_Alg10"/>
    <property type="match status" value="1"/>
</dbReference>
<dbReference type="Pfam" id="PF04922">
    <property type="entry name" value="DIE2_ALG10"/>
    <property type="match status" value="1"/>
</dbReference>
<evidence type="ECO:0000256" key="1">
    <source>
        <dbReference type="ARBA" id="ARBA00004477"/>
    </source>
</evidence>
<evidence type="ECO:0000256" key="15">
    <source>
        <dbReference type="SAM" id="Phobius"/>
    </source>
</evidence>
<feature type="transmembrane region" description="Helical" evidence="15">
    <location>
        <begin position="357"/>
        <end position="381"/>
    </location>
</feature>
<dbReference type="GO" id="GO:0106073">
    <property type="term" value="F:dolichyl pyrophosphate Glc2Man9GlcNAc2 alpha-1,2-glucosyltransferase activity"/>
    <property type="evidence" value="ECO:0007669"/>
    <property type="project" value="UniProtKB-EC"/>
</dbReference>
<dbReference type="EC" id="2.4.1.256" evidence="4"/>
<keyword evidence="8 15" id="KW-0812">Transmembrane</keyword>
<evidence type="ECO:0000256" key="4">
    <source>
        <dbReference type="ARBA" id="ARBA00011967"/>
    </source>
</evidence>
<dbReference type="Proteomes" id="UP000624244">
    <property type="component" value="Unassembled WGS sequence"/>
</dbReference>
<feature type="transmembrane region" description="Helical" evidence="15">
    <location>
        <begin position="126"/>
        <end position="147"/>
    </location>
</feature>